<keyword evidence="2 5" id="KW-0812">Transmembrane</keyword>
<dbReference type="Pfam" id="PF01988">
    <property type="entry name" value="VIT1"/>
    <property type="match status" value="1"/>
</dbReference>
<feature type="transmembrane region" description="Helical" evidence="5">
    <location>
        <begin position="183"/>
        <end position="204"/>
    </location>
</feature>
<dbReference type="EMBL" id="JBHLTC010000018">
    <property type="protein sequence ID" value="MFC0625190.1"/>
    <property type="molecule type" value="Genomic_DNA"/>
</dbReference>
<dbReference type="PANTHER" id="PTHR31851">
    <property type="entry name" value="FE(2+)/MN(2+) TRANSPORTER PCL1"/>
    <property type="match status" value="1"/>
</dbReference>
<evidence type="ECO:0000256" key="2">
    <source>
        <dbReference type="ARBA" id="ARBA00022692"/>
    </source>
</evidence>
<protein>
    <submittedName>
        <fullName evidence="6">VIT1/CCC1 transporter family protein</fullName>
    </submittedName>
</protein>
<sequence length="238" mass="24911">MGLVPDRDTEGHTHRDVNGGWLRPAVFGAMDGLVSNFALIAGMDGGTSPGSKVVVLAGLAGLVAGAFSMAAGEYTSVASQRELARAEIEVERREIRNHPTYEERELAETYEAKGLDPALAGEVAHQFHANPDQALEEHVREELGINPNDLPNPVVAAASSFICFAVGAFLPLLPYLLGAGDVIPAMIVSLLALFGCGALVSRVTTRSWWYSGLRQLLLGGAAAAVTYAIGSLAGTTLG</sequence>
<evidence type="ECO:0000313" key="6">
    <source>
        <dbReference type="EMBL" id="MFC0625190.1"/>
    </source>
</evidence>
<dbReference type="InterPro" id="IPR008217">
    <property type="entry name" value="Ccc1_fam"/>
</dbReference>
<keyword evidence="7" id="KW-1185">Reference proteome</keyword>
<evidence type="ECO:0000256" key="5">
    <source>
        <dbReference type="SAM" id="Phobius"/>
    </source>
</evidence>
<comment type="subcellular location">
    <subcellularLocation>
        <location evidence="1">Endomembrane system</location>
        <topology evidence="1">Multi-pass membrane protein</topology>
    </subcellularLocation>
</comment>
<proteinExistence type="predicted"/>
<evidence type="ECO:0000313" key="7">
    <source>
        <dbReference type="Proteomes" id="UP001589890"/>
    </source>
</evidence>
<feature type="transmembrane region" description="Helical" evidence="5">
    <location>
        <begin position="216"/>
        <end position="237"/>
    </location>
</feature>
<dbReference type="Proteomes" id="UP001589890">
    <property type="component" value="Unassembled WGS sequence"/>
</dbReference>
<gene>
    <name evidence="6" type="ORF">ACFFGN_14015</name>
</gene>
<comment type="caution">
    <text evidence="6">The sequence shown here is derived from an EMBL/GenBank/DDBJ whole genome shotgun (WGS) entry which is preliminary data.</text>
</comment>
<evidence type="ECO:0000256" key="4">
    <source>
        <dbReference type="ARBA" id="ARBA00023136"/>
    </source>
</evidence>
<feature type="transmembrane region" description="Helical" evidence="5">
    <location>
        <begin position="53"/>
        <end position="71"/>
    </location>
</feature>
<feature type="transmembrane region" description="Helical" evidence="5">
    <location>
        <begin position="21"/>
        <end position="41"/>
    </location>
</feature>
<evidence type="ECO:0000256" key="1">
    <source>
        <dbReference type="ARBA" id="ARBA00004127"/>
    </source>
</evidence>
<evidence type="ECO:0000256" key="3">
    <source>
        <dbReference type="ARBA" id="ARBA00022989"/>
    </source>
</evidence>
<dbReference type="CDD" id="cd02433">
    <property type="entry name" value="Nodulin-21_like_2"/>
    <property type="match status" value="1"/>
</dbReference>
<reference evidence="6 7" key="1">
    <citation type="submission" date="2024-09" db="EMBL/GenBank/DDBJ databases">
        <authorList>
            <person name="Sun Q."/>
            <person name="Mori K."/>
        </authorList>
    </citation>
    <scope>NUCLEOTIDE SEQUENCE [LARGE SCALE GENOMIC DNA]</scope>
    <source>
        <strain evidence="6 7">CGMCC 1.15906</strain>
    </source>
</reference>
<dbReference type="RefSeq" id="WP_380047350.1">
    <property type="nucleotide sequence ID" value="NZ_JBHLTC010000018.1"/>
</dbReference>
<accession>A0ABV6QKM6</accession>
<name>A0ABV6QKM6_9ACTN</name>
<feature type="transmembrane region" description="Helical" evidence="5">
    <location>
        <begin position="154"/>
        <end position="177"/>
    </location>
</feature>
<keyword evidence="4 5" id="KW-0472">Membrane</keyword>
<keyword evidence="3 5" id="KW-1133">Transmembrane helix</keyword>
<organism evidence="6 7">
    <name type="scientific">Kribbella deserti</name>
    <dbReference type="NCBI Taxonomy" id="1926257"/>
    <lineage>
        <taxon>Bacteria</taxon>
        <taxon>Bacillati</taxon>
        <taxon>Actinomycetota</taxon>
        <taxon>Actinomycetes</taxon>
        <taxon>Propionibacteriales</taxon>
        <taxon>Kribbellaceae</taxon>
        <taxon>Kribbella</taxon>
    </lineage>
</organism>